<keyword evidence="1" id="KW-0472">Membrane</keyword>
<sequence>MKSLSVVSFTYKVTAWIFTSILINYILYHLLLPIWTKRINRVSKY</sequence>
<feature type="transmembrane region" description="Helical" evidence="1">
    <location>
        <begin position="15"/>
        <end position="35"/>
    </location>
</feature>
<evidence type="ECO:0000313" key="2">
    <source>
        <dbReference type="EMBL" id="DAF91950.1"/>
    </source>
</evidence>
<accession>A0A8S5UC58</accession>
<name>A0A8S5UC58_9CAUD</name>
<organism evidence="2">
    <name type="scientific">Podoviridae sp. ctZkC8</name>
    <dbReference type="NCBI Taxonomy" id="2825259"/>
    <lineage>
        <taxon>Viruses</taxon>
        <taxon>Duplodnaviria</taxon>
        <taxon>Heunggongvirae</taxon>
        <taxon>Uroviricota</taxon>
        <taxon>Caudoviricetes</taxon>
    </lineage>
</organism>
<protein>
    <submittedName>
        <fullName evidence="2">Uncharacterized protein</fullName>
    </submittedName>
</protein>
<dbReference type="EMBL" id="BK016062">
    <property type="protein sequence ID" value="DAF91950.1"/>
    <property type="molecule type" value="Genomic_DNA"/>
</dbReference>
<proteinExistence type="predicted"/>
<keyword evidence="1" id="KW-1133">Transmembrane helix</keyword>
<keyword evidence="1" id="KW-0812">Transmembrane</keyword>
<reference evidence="2" key="1">
    <citation type="journal article" date="2021" name="Proc. Natl. Acad. Sci. U.S.A.">
        <title>A Catalog of Tens of Thousands of Viruses from Human Metagenomes Reveals Hidden Associations with Chronic Diseases.</title>
        <authorList>
            <person name="Tisza M.J."/>
            <person name="Buck C.B."/>
        </authorList>
    </citation>
    <scope>NUCLEOTIDE SEQUENCE</scope>
    <source>
        <strain evidence="2">CtZkC8</strain>
    </source>
</reference>
<evidence type="ECO:0000256" key="1">
    <source>
        <dbReference type="SAM" id="Phobius"/>
    </source>
</evidence>